<dbReference type="STRING" id="1314771.A0A197KIT6"/>
<keyword evidence="3" id="KW-0808">Transferase</keyword>
<dbReference type="GO" id="GO:0061630">
    <property type="term" value="F:ubiquitin protein ligase activity"/>
    <property type="evidence" value="ECO:0007669"/>
    <property type="project" value="UniProtKB-EC"/>
</dbReference>
<feature type="region of interest" description="Disordered" evidence="6">
    <location>
        <begin position="1"/>
        <end position="65"/>
    </location>
</feature>
<proteinExistence type="predicted"/>
<dbReference type="OrthoDB" id="21204at2759"/>
<dbReference type="GO" id="GO:0000209">
    <property type="term" value="P:protein polyubiquitination"/>
    <property type="evidence" value="ECO:0007669"/>
    <property type="project" value="TreeGrafter"/>
</dbReference>
<evidence type="ECO:0000313" key="8">
    <source>
        <dbReference type="EMBL" id="OAQ36219.1"/>
    </source>
</evidence>
<dbReference type="PANTHER" id="PTHR46077:SF1">
    <property type="entry name" value="TOP1 BINDING ARGININE_SERINE RICH PROTEIN, E3 UBIQUITIN LIGASE"/>
    <property type="match status" value="1"/>
</dbReference>
<dbReference type="EMBL" id="KV442012">
    <property type="protein sequence ID" value="OAQ36219.1"/>
    <property type="molecule type" value="Genomic_DNA"/>
</dbReference>
<feature type="region of interest" description="Disordered" evidence="6">
    <location>
        <begin position="315"/>
        <end position="341"/>
    </location>
</feature>
<dbReference type="EC" id="2.3.2.27" evidence="2"/>
<feature type="compositionally biased region" description="Low complexity" evidence="6">
    <location>
        <begin position="315"/>
        <end position="329"/>
    </location>
</feature>
<keyword evidence="5" id="KW-0804">Transcription</keyword>
<feature type="compositionally biased region" description="Basic and acidic residues" evidence="6">
    <location>
        <begin position="1"/>
        <end position="18"/>
    </location>
</feature>
<evidence type="ECO:0000256" key="4">
    <source>
        <dbReference type="ARBA" id="ARBA00023015"/>
    </source>
</evidence>
<dbReference type="Pfam" id="PF26084">
    <property type="entry name" value="PWI_Topors"/>
    <property type="match status" value="1"/>
</dbReference>
<evidence type="ECO:0000256" key="3">
    <source>
        <dbReference type="ARBA" id="ARBA00022679"/>
    </source>
</evidence>
<keyword evidence="4" id="KW-0805">Transcription regulation</keyword>
<accession>A0A197KIT6</accession>
<evidence type="ECO:0000256" key="6">
    <source>
        <dbReference type="SAM" id="MobiDB-lite"/>
    </source>
</evidence>
<protein>
    <recommendedName>
        <fullName evidence="2">RING-type E3 ubiquitin transferase</fullName>
        <ecNumber evidence="2">2.3.2.27</ecNumber>
    </recommendedName>
</protein>
<evidence type="ECO:0000256" key="5">
    <source>
        <dbReference type="ARBA" id="ARBA00023163"/>
    </source>
</evidence>
<feature type="compositionally biased region" description="Low complexity" evidence="6">
    <location>
        <begin position="236"/>
        <end position="251"/>
    </location>
</feature>
<evidence type="ECO:0000313" key="9">
    <source>
        <dbReference type="Proteomes" id="UP000078512"/>
    </source>
</evidence>
<feature type="domain" description="Topors PWI-like" evidence="7">
    <location>
        <begin position="212"/>
        <end position="304"/>
    </location>
</feature>
<gene>
    <name evidence="8" type="ORF">K457DRAFT_12722</name>
</gene>
<dbReference type="Proteomes" id="UP000078512">
    <property type="component" value="Unassembled WGS sequence"/>
</dbReference>
<reference evidence="8 9" key="1">
    <citation type="submission" date="2016-05" db="EMBL/GenBank/DDBJ databases">
        <title>Genome sequencing reveals origins of a unique bacterial endosymbiosis in the earliest lineages of terrestrial Fungi.</title>
        <authorList>
            <consortium name="DOE Joint Genome Institute"/>
            <person name="Uehling J."/>
            <person name="Gryganskyi A."/>
            <person name="Hameed K."/>
            <person name="Tschaplinski T."/>
            <person name="Misztal P."/>
            <person name="Wu S."/>
            <person name="Desiro A."/>
            <person name="Vande Pol N."/>
            <person name="Du Z.-Y."/>
            <person name="Zienkiewicz A."/>
            <person name="Zienkiewicz K."/>
            <person name="Morin E."/>
            <person name="Tisserant E."/>
            <person name="Splivallo R."/>
            <person name="Hainaut M."/>
            <person name="Henrissat B."/>
            <person name="Ohm R."/>
            <person name="Kuo A."/>
            <person name="Yan J."/>
            <person name="Lipzen A."/>
            <person name="Nolan M."/>
            <person name="Labutti K."/>
            <person name="Barry K."/>
            <person name="Goldstein A."/>
            <person name="Labbe J."/>
            <person name="Schadt C."/>
            <person name="Tuskan G."/>
            <person name="Grigoriev I."/>
            <person name="Martin F."/>
            <person name="Vilgalys R."/>
            <person name="Bonito G."/>
        </authorList>
    </citation>
    <scope>NUCLEOTIDE SEQUENCE [LARGE SCALE GENOMIC DNA]</scope>
    <source>
        <strain evidence="8 9">AG-77</strain>
    </source>
</reference>
<evidence type="ECO:0000256" key="2">
    <source>
        <dbReference type="ARBA" id="ARBA00012483"/>
    </source>
</evidence>
<dbReference type="AlphaFoldDB" id="A0A197KIT6"/>
<comment type="catalytic activity">
    <reaction evidence="1">
        <text>S-ubiquitinyl-[E2 ubiquitin-conjugating enzyme]-L-cysteine + [acceptor protein]-L-lysine = [E2 ubiquitin-conjugating enzyme]-L-cysteine + N(6)-ubiquitinyl-[acceptor protein]-L-lysine.</text>
        <dbReference type="EC" id="2.3.2.27"/>
    </reaction>
</comment>
<dbReference type="InterPro" id="IPR058745">
    <property type="entry name" value="PWI_Topors"/>
</dbReference>
<keyword evidence="9" id="KW-1185">Reference proteome</keyword>
<feature type="region of interest" description="Disordered" evidence="6">
    <location>
        <begin position="235"/>
        <end position="254"/>
    </location>
</feature>
<feature type="compositionally biased region" description="Polar residues" evidence="6">
    <location>
        <begin position="34"/>
        <end position="45"/>
    </location>
</feature>
<organism evidence="8 9">
    <name type="scientific">Linnemannia elongata AG-77</name>
    <dbReference type="NCBI Taxonomy" id="1314771"/>
    <lineage>
        <taxon>Eukaryota</taxon>
        <taxon>Fungi</taxon>
        <taxon>Fungi incertae sedis</taxon>
        <taxon>Mucoromycota</taxon>
        <taxon>Mortierellomycotina</taxon>
        <taxon>Mortierellomycetes</taxon>
        <taxon>Mortierellales</taxon>
        <taxon>Mortierellaceae</taxon>
        <taxon>Linnemannia</taxon>
    </lineage>
</organism>
<evidence type="ECO:0000256" key="1">
    <source>
        <dbReference type="ARBA" id="ARBA00000900"/>
    </source>
</evidence>
<name>A0A197KIT6_9FUNG</name>
<sequence length="341" mass="37871">MNYKDHAIANRNTTERIKSAVGPSAPPPSRTKRTLSPSTNDSSPTCIAHESDNNTAQSSPTKDLEHESSNCTICLNTYEDRAVLETCQPALFNGQLSPTPARFVSDPLQAACMRSRMTIIIPSTNSNLCLMYERTLDGQPQVILQSHMESSADSMDLPNFEDAAGTARCHRKLQTNNLLLTVNKRLLRIEGANRISGFQQITPETFRIFPQRLDRLVPWIRRELQAITTLSSFPPEAARSASATRTTNSSNEETDSGLEIIREYIIAVCKRYDLQTDQGQDLIRDFLHDHTEHFVHELMGFARSPFSMEAYDRAAQYSSPSTSSSTAATGTGGGDIQRKRG</sequence>
<dbReference type="GO" id="GO:0006513">
    <property type="term" value="P:protein monoubiquitination"/>
    <property type="evidence" value="ECO:0007669"/>
    <property type="project" value="TreeGrafter"/>
</dbReference>
<evidence type="ECO:0000259" key="7">
    <source>
        <dbReference type="Pfam" id="PF26084"/>
    </source>
</evidence>
<dbReference type="PANTHER" id="PTHR46077">
    <property type="entry name" value="E3 UBIQUITIN-PROTEIN LIGASE TOPORS"/>
    <property type="match status" value="1"/>
</dbReference>